<comment type="caution">
    <text evidence="3">The sequence shown here is derived from an EMBL/GenBank/DDBJ whole genome shotgun (WGS) entry which is preliminary data.</text>
</comment>
<evidence type="ECO:0000256" key="1">
    <source>
        <dbReference type="SAM" id="MobiDB-lite"/>
    </source>
</evidence>
<dbReference type="RefSeq" id="WP_110376284.1">
    <property type="nucleotide sequence ID" value="NZ_CAKNFM010000006.1"/>
</dbReference>
<organism evidence="3 4">
    <name type="scientific">Chelatococcus asaccharovorans</name>
    <dbReference type="NCBI Taxonomy" id="28210"/>
    <lineage>
        <taxon>Bacteria</taxon>
        <taxon>Pseudomonadati</taxon>
        <taxon>Pseudomonadota</taxon>
        <taxon>Alphaproteobacteria</taxon>
        <taxon>Hyphomicrobiales</taxon>
        <taxon>Chelatococcaceae</taxon>
        <taxon>Chelatococcus</taxon>
    </lineage>
</organism>
<feature type="compositionally biased region" description="Basic and acidic residues" evidence="1">
    <location>
        <begin position="212"/>
        <end position="221"/>
    </location>
</feature>
<feature type="chain" id="PRO_5041085929" description="DUF3035 domain-containing protein" evidence="2">
    <location>
        <begin position="28"/>
        <end position="228"/>
    </location>
</feature>
<reference evidence="3 4" key="1">
    <citation type="submission" date="2018-05" db="EMBL/GenBank/DDBJ databases">
        <title>Genomic Encyclopedia of Type Strains, Phase IV (KMG-IV): sequencing the most valuable type-strain genomes for metagenomic binning, comparative biology and taxonomic classification.</title>
        <authorList>
            <person name="Goeker M."/>
        </authorList>
    </citation>
    <scope>NUCLEOTIDE SEQUENCE [LARGE SCALE GENOMIC DNA]</scope>
    <source>
        <strain evidence="3 4">DSM 6462</strain>
    </source>
</reference>
<accession>A0A2V3U2V6</accession>
<feature type="region of interest" description="Disordered" evidence="1">
    <location>
        <begin position="63"/>
        <end position="121"/>
    </location>
</feature>
<gene>
    <name evidence="3" type="ORF">C7450_108315</name>
</gene>
<evidence type="ECO:0008006" key="5">
    <source>
        <dbReference type="Google" id="ProtNLM"/>
    </source>
</evidence>
<dbReference type="AlphaFoldDB" id="A0A2V3U2V6"/>
<dbReference type="Proteomes" id="UP000248021">
    <property type="component" value="Unassembled WGS sequence"/>
</dbReference>
<dbReference type="OrthoDB" id="8018783at2"/>
<dbReference type="EMBL" id="QJJK01000008">
    <property type="protein sequence ID" value="PXW56563.1"/>
    <property type="molecule type" value="Genomic_DNA"/>
</dbReference>
<evidence type="ECO:0000313" key="4">
    <source>
        <dbReference type="Proteomes" id="UP000248021"/>
    </source>
</evidence>
<keyword evidence="2" id="KW-0732">Signal</keyword>
<protein>
    <recommendedName>
        <fullName evidence="5">DUF3035 domain-containing protein</fullName>
    </recommendedName>
</protein>
<feature type="region of interest" description="Disordered" evidence="1">
    <location>
        <begin position="160"/>
        <end position="228"/>
    </location>
</feature>
<sequence length="228" mass="24544">MKRLDVRTWGLPVATLMLGLVAGTAPAAAQDTSGVFMKDMLGKLGIIDDDTPPIEYRERAPLVIPPGAGNLPPPRSAAAAKSRDGNWPNDPDAARERAAQREARQPVPVRNDSYDGRALGVDQIRAGRRAGSSGYAQGERARSCMGDNCREELLVNPDVLRNNGHPMEQKSNLAYGKEPGRGSLSEPPKGYRMPSPNAPLGDGKGTPIQRESPGDIEREFIRQQAGSR</sequence>
<proteinExistence type="predicted"/>
<feature type="signal peptide" evidence="2">
    <location>
        <begin position="1"/>
        <end position="27"/>
    </location>
</feature>
<keyword evidence="4" id="KW-1185">Reference proteome</keyword>
<evidence type="ECO:0000313" key="3">
    <source>
        <dbReference type="EMBL" id="PXW56563.1"/>
    </source>
</evidence>
<evidence type="ECO:0000256" key="2">
    <source>
        <dbReference type="SAM" id="SignalP"/>
    </source>
</evidence>
<name>A0A2V3U2V6_9HYPH</name>
<feature type="compositionally biased region" description="Basic and acidic residues" evidence="1">
    <location>
        <begin position="92"/>
        <end position="104"/>
    </location>
</feature>